<dbReference type="EMBL" id="LT934116">
    <property type="protein sequence ID" value="VAH85597.1"/>
    <property type="molecule type" value="Genomic_DNA"/>
</dbReference>
<feature type="signal peptide" evidence="1">
    <location>
        <begin position="1"/>
        <end position="15"/>
    </location>
</feature>
<evidence type="ECO:0000313" key="2">
    <source>
        <dbReference type="EMBL" id="VAH85597.1"/>
    </source>
</evidence>
<dbReference type="Gramene" id="TRITD3Bv1G268120.2">
    <property type="protein sequence ID" value="TRITD3Bv1G268120.2"/>
    <property type="gene ID" value="TRITD3Bv1G268120"/>
</dbReference>
<accession>A0A9R1S9U8</accession>
<dbReference type="InterPro" id="IPR006734">
    <property type="entry name" value="PLATZ"/>
</dbReference>
<keyword evidence="1" id="KW-0732">Signal</keyword>
<dbReference type="PANTHER" id="PTHR31065:SF7">
    <property type="entry name" value="OS01G0517800 PROTEIN"/>
    <property type="match status" value="1"/>
</dbReference>
<dbReference type="PANTHER" id="PTHR31065">
    <property type="entry name" value="PLATZ TRANSCRIPTION FACTOR FAMILY PROTEIN"/>
    <property type="match status" value="1"/>
</dbReference>
<evidence type="ECO:0000313" key="3">
    <source>
        <dbReference type="Proteomes" id="UP000324705"/>
    </source>
</evidence>
<protein>
    <submittedName>
        <fullName evidence="2">Uncharacterized protein</fullName>
    </submittedName>
</protein>
<evidence type="ECO:0000256" key="1">
    <source>
        <dbReference type="SAM" id="SignalP"/>
    </source>
</evidence>
<feature type="chain" id="PRO_5040107707" evidence="1">
    <location>
        <begin position="16"/>
        <end position="149"/>
    </location>
</feature>
<name>A0A9R1S9U8_TRITD</name>
<sequence length="149" mass="17016">MKGGMVPTWLELLLATQFFTICTNHLSSTRNECNLFCIDCEESKGAFCYYCRSRHHSTHRVIQIRRSSYHDVVRVAELKDILDISDVQTYVINSATVVFLNERPQHRGCGVSAIKASLSSYNCEICNRALLDPFRFCSLGCNLKESKRI</sequence>
<dbReference type="Proteomes" id="UP000324705">
    <property type="component" value="Chromosome 3B"/>
</dbReference>
<reference evidence="2 3" key="1">
    <citation type="submission" date="2017-09" db="EMBL/GenBank/DDBJ databases">
        <authorList>
            <consortium name="International Durum Wheat Genome Sequencing Consortium (IDWGSC)"/>
            <person name="Milanesi L."/>
        </authorList>
    </citation>
    <scope>NUCLEOTIDE SEQUENCE [LARGE SCALE GENOMIC DNA]</scope>
    <source>
        <strain evidence="3">cv. Svevo</strain>
    </source>
</reference>
<keyword evidence="3" id="KW-1185">Reference proteome</keyword>
<gene>
    <name evidence="2" type="ORF">TRITD_3Bv1G268120</name>
</gene>
<dbReference type="AlphaFoldDB" id="A0A9R1S9U8"/>
<proteinExistence type="predicted"/>
<organism evidence="2 3">
    <name type="scientific">Triticum turgidum subsp. durum</name>
    <name type="common">Durum wheat</name>
    <name type="synonym">Triticum durum</name>
    <dbReference type="NCBI Taxonomy" id="4567"/>
    <lineage>
        <taxon>Eukaryota</taxon>
        <taxon>Viridiplantae</taxon>
        <taxon>Streptophyta</taxon>
        <taxon>Embryophyta</taxon>
        <taxon>Tracheophyta</taxon>
        <taxon>Spermatophyta</taxon>
        <taxon>Magnoliopsida</taxon>
        <taxon>Liliopsida</taxon>
        <taxon>Poales</taxon>
        <taxon>Poaceae</taxon>
        <taxon>BOP clade</taxon>
        <taxon>Pooideae</taxon>
        <taxon>Triticodae</taxon>
        <taxon>Triticeae</taxon>
        <taxon>Triticinae</taxon>
        <taxon>Triticum</taxon>
    </lineage>
</organism>
<dbReference type="Pfam" id="PF04640">
    <property type="entry name" value="PLATZ"/>
    <property type="match status" value="1"/>
</dbReference>